<dbReference type="InterPro" id="IPR026156">
    <property type="entry name" value="FNIP_fam"/>
</dbReference>
<dbReference type="InterPro" id="IPR028085">
    <property type="entry name" value="FNIP_mid_dom"/>
</dbReference>
<dbReference type="PANTHER" id="PTHR21634:SF9">
    <property type="entry name" value="RE13835P"/>
    <property type="match status" value="1"/>
</dbReference>
<evidence type="ECO:0000256" key="1">
    <source>
        <dbReference type="ARBA" id="ARBA00004496"/>
    </source>
</evidence>
<dbReference type="GO" id="GO:0005765">
    <property type="term" value="C:lysosomal membrane"/>
    <property type="evidence" value="ECO:0007669"/>
    <property type="project" value="UniProtKB-SubCell"/>
</dbReference>
<dbReference type="RefSeq" id="XP_011300543.1">
    <property type="nucleotide sequence ID" value="XM_011302241.1"/>
</dbReference>
<keyword evidence="6" id="KW-0458">Lysosome</keyword>
<dbReference type="GO" id="GO:0042030">
    <property type="term" value="F:ATPase inhibitor activity"/>
    <property type="evidence" value="ECO:0007669"/>
    <property type="project" value="TreeGrafter"/>
</dbReference>
<feature type="compositionally biased region" description="Low complexity" evidence="7">
    <location>
        <begin position="231"/>
        <end position="251"/>
    </location>
</feature>
<feature type="compositionally biased region" description="Low complexity" evidence="7">
    <location>
        <begin position="190"/>
        <end position="203"/>
    </location>
</feature>
<gene>
    <name evidence="9" type="primary">FNIP2</name>
    <name evidence="11" type="synonym">LOC105264986</name>
    <name evidence="9" type="ORF">g.59120</name>
</gene>
<proteinExistence type="inferred from homology"/>
<evidence type="ECO:0000313" key="9">
    <source>
        <dbReference type="EMBL" id="JAG73740.1"/>
    </source>
</evidence>
<feature type="region of interest" description="Disordered" evidence="7">
    <location>
        <begin position="171"/>
        <end position="203"/>
    </location>
</feature>
<feature type="region of interest" description="Disordered" evidence="7">
    <location>
        <begin position="224"/>
        <end position="251"/>
    </location>
</feature>
<dbReference type="PROSITE" id="PS51836">
    <property type="entry name" value="DENN_FNIP12"/>
    <property type="match status" value="1"/>
</dbReference>
<reference evidence="11" key="2">
    <citation type="submission" date="2025-04" db="UniProtKB">
        <authorList>
            <consortium name="RefSeq"/>
        </authorList>
    </citation>
    <scope>IDENTIFICATION</scope>
    <source>
        <strain evidence="11">USDA-PBARC FA_bdor</strain>
        <tissue evidence="11">Whole organism</tissue>
    </source>
</reference>
<dbReference type="KEGG" id="fas:105264986"/>
<accession>A0A0C9PRL2</accession>
<keyword evidence="5" id="KW-0472">Membrane</keyword>
<evidence type="ECO:0000256" key="5">
    <source>
        <dbReference type="ARBA" id="ARBA00023136"/>
    </source>
</evidence>
<dbReference type="Pfam" id="PF14638">
    <property type="entry name" value="FNIP_C"/>
    <property type="match status" value="1"/>
</dbReference>
<evidence type="ECO:0000256" key="7">
    <source>
        <dbReference type="SAM" id="MobiDB-lite"/>
    </source>
</evidence>
<keyword evidence="4" id="KW-0963">Cytoplasm</keyword>
<protein>
    <submittedName>
        <fullName evidence="9">FNIP2 protein</fullName>
    </submittedName>
    <submittedName>
        <fullName evidence="11">Folliculin-interacting protein 1</fullName>
    </submittedName>
</protein>
<evidence type="ECO:0000256" key="4">
    <source>
        <dbReference type="ARBA" id="ARBA00022490"/>
    </source>
</evidence>
<dbReference type="GeneID" id="105264986"/>
<feature type="compositionally biased region" description="Polar residues" evidence="7">
    <location>
        <begin position="180"/>
        <end position="189"/>
    </location>
</feature>
<dbReference type="InterPro" id="IPR037545">
    <property type="entry name" value="DENN_FNIP1/2"/>
</dbReference>
<comment type="subcellular location">
    <subcellularLocation>
        <location evidence="1">Cytoplasm</location>
    </subcellularLocation>
    <subcellularLocation>
        <location evidence="2">Lysosome membrane</location>
    </subcellularLocation>
</comment>
<feature type="region of interest" description="Disordered" evidence="7">
    <location>
        <begin position="555"/>
        <end position="576"/>
    </location>
</feature>
<dbReference type="PRINTS" id="PR02073">
    <property type="entry name" value="FOLLICULNIP1"/>
</dbReference>
<comment type="similarity">
    <text evidence="3">Belongs to the FNIP family.</text>
</comment>
<accession>A0A9R1T0X7</accession>
<sequence length="1117" mass="124581">MPLINRLFASRKNIKTNADCKLPVDIGTGFRIRNTLNFGADQIRILLFRECEWRGRKLLFDSVTAGRNNESSSTTCNGANTSCPRSGNGLPHECEKGVCDNVNLLSEMVFGTVAMTYRGTLFKIHTLEFPRCIMCTKVFPAPDHVIRRSNDKFADDTLRISFLNNNNSHINRNDSISSNGSTRNTLSYPSSGNISGNISGNSLRKSSTSSSTCSGWDFEVPLFPASPQPENNSKQSLDSNSNSTSSSGFGSYPSLRRRWLRAVSTSLNHTDINHQMDDILGLQVCGDNSAQSLSISTCDDIYESNRGRHKTRLGLTIMIKLTPDREKEMELRLFEHASQLEAILDRLCQTCLNTGKQRGLIERLHQASFRCTWWLLRLLVTKKDNEKGDGLSIWHEIILNKSMSMDRRNSLLYRNFQQMCQLLDTVDTKSTNFFLSSLITAVLTYHLGWVNSAMSLEEKKWLEAVRTRYPCNPLWIQLSDLYGTLGNPSKRVHTIVTGDASKLDLIDGILKFLSYFIRSAIVKRHDFYRSTSGEDIQESIRIIEKKMKRVVSPFSPSMASASSSSSSSSASSYSSRLPRSTSLRSLVNVSSTGSSIGCLKKKTTETSKTLNKSCAIKKSDDSNIPRLKKTISLHRNLDLESLNCMKLEDKLALKLDSCQDDLDGTDKDVNNSSPVKIVVNSDKNMTNALTLDEFVDKSDLRSSQLFVTSSKTIPSIYLQNDFDVMKEVSQNANATDETDVYFSQIEYESDKQSQVFFTVGGDEKSADVKPEVQSNQNCSCQCSFAFTRVPSTSAQLPEGVLRKILQRNFPESSKSIQRPGTSLSKDRSFGVTCPKCNGSNGNGNYENSKLLLETPTNATEVLRTCGVSTIGIRRSRRADGLEKLLEDNNFIELPMPRSNNDTSVENQKEFEEISGYTDTLLQRAMKKLEGEIVSPDLQYTAGLIIQGLIKKSNQSSSKVKKEMNPPAMDSRLSELLDDISISSRYPFFDCSISETLCIVADIDNWQVGLISNTSPNAAPLPVGMSRLVSRMLEAFLYLWTRDKSSIHCFTILESKMREMWLRSGALAQMIMTMDVCSINLDSLTSALDLDAADVPLLLAVATTHSPQIAQRIGFTYT</sequence>
<dbReference type="EMBL" id="GBYB01003973">
    <property type="protein sequence ID" value="JAG73740.1"/>
    <property type="molecule type" value="Transcribed_RNA"/>
</dbReference>
<evidence type="ECO:0000259" key="8">
    <source>
        <dbReference type="PROSITE" id="PS51836"/>
    </source>
</evidence>
<dbReference type="InterPro" id="IPR028086">
    <property type="entry name" value="FNIP_C_dom"/>
</dbReference>
<dbReference type="Pfam" id="PF14636">
    <property type="entry name" value="FNIP_N"/>
    <property type="match status" value="1"/>
</dbReference>
<keyword evidence="10" id="KW-1185">Reference proteome</keyword>
<dbReference type="Proteomes" id="UP000694866">
    <property type="component" value="Unplaced"/>
</dbReference>
<evidence type="ECO:0000256" key="6">
    <source>
        <dbReference type="ARBA" id="ARBA00023228"/>
    </source>
</evidence>
<name>A0A0C9PRL2_9HYME</name>
<dbReference type="OrthoDB" id="550424at2759"/>
<dbReference type="Pfam" id="PF14637">
    <property type="entry name" value="FNIP_M"/>
    <property type="match status" value="1"/>
</dbReference>
<evidence type="ECO:0000313" key="11">
    <source>
        <dbReference type="RefSeq" id="XP_011300543.1"/>
    </source>
</evidence>
<dbReference type="AlphaFoldDB" id="A0A0C9PRL2"/>
<evidence type="ECO:0000256" key="2">
    <source>
        <dbReference type="ARBA" id="ARBA00004656"/>
    </source>
</evidence>
<dbReference type="InterPro" id="IPR028084">
    <property type="entry name" value="FNIP_N_dom"/>
</dbReference>
<reference evidence="9" key="1">
    <citation type="submission" date="2015-01" db="EMBL/GenBank/DDBJ databases">
        <title>Transcriptome Assembly of Fopius arisanus.</title>
        <authorList>
            <person name="Geib S."/>
        </authorList>
    </citation>
    <scope>NUCLEOTIDE SEQUENCE</scope>
</reference>
<evidence type="ECO:0000256" key="3">
    <source>
        <dbReference type="ARBA" id="ARBA00007541"/>
    </source>
</evidence>
<feature type="domain" description="UDENN FNIP1/2-type" evidence="8">
    <location>
        <begin position="38"/>
        <end position="1104"/>
    </location>
</feature>
<evidence type="ECO:0000313" key="10">
    <source>
        <dbReference type="Proteomes" id="UP000694866"/>
    </source>
</evidence>
<dbReference type="GO" id="GO:0051087">
    <property type="term" value="F:protein-folding chaperone binding"/>
    <property type="evidence" value="ECO:0007669"/>
    <property type="project" value="TreeGrafter"/>
</dbReference>
<dbReference type="PANTHER" id="PTHR21634">
    <property type="entry name" value="RE13835P"/>
    <property type="match status" value="1"/>
</dbReference>
<organism evidence="9">
    <name type="scientific">Fopius arisanus</name>
    <dbReference type="NCBI Taxonomy" id="64838"/>
    <lineage>
        <taxon>Eukaryota</taxon>
        <taxon>Metazoa</taxon>
        <taxon>Ecdysozoa</taxon>
        <taxon>Arthropoda</taxon>
        <taxon>Hexapoda</taxon>
        <taxon>Insecta</taxon>
        <taxon>Pterygota</taxon>
        <taxon>Neoptera</taxon>
        <taxon>Endopterygota</taxon>
        <taxon>Hymenoptera</taxon>
        <taxon>Apocrita</taxon>
        <taxon>Ichneumonoidea</taxon>
        <taxon>Braconidae</taxon>
        <taxon>Opiinae</taxon>
        <taxon>Fopius</taxon>
    </lineage>
</organism>